<dbReference type="SUPFAM" id="SSF54909">
    <property type="entry name" value="Dimeric alpha+beta barrel"/>
    <property type="match status" value="1"/>
</dbReference>
<evidence type="ECO:0000259" key="1">
    <source>
        <dbReference type="Pfam" id="PF07978"/>
    </source>
</evidence>
<name>A0A2T2WG50_9FIRM</name>
<proteinExistence type="predicted"/>
<organism evidence="2 3">
    <name type="scientific">Sulfobacillus acidophilus</name>
    <dbReference type="NCBI Taxonomy" id="53633"/>
    <lineage>
        <taxon>Bacteria</taxon>
        <taxon>Bacillati</taxon>
        <taxon>Bacillota</taxon>
        <taxon>Clostridia</taxon>
        <taxon>Eubacteriales</taxon>
        <taxon>Clostridiales Family XVII. Incertae Sedis</taxon>
        <taxon>Sulfobacillus</taxon>
    </lineage>
</organism>
<accession>A0A2T2WG50</accession>
<comment type="caution">
    <text evidence="2">The sequence shown here is derived from an EMBL/GenBank/DDBJ whole genome shotgun (WGS) entry which is preliminary data.</text>
</comment>
<dbReference type="InterPro" id="IPR011008">
    <property type="entry name" value="Dimeric_a/b-barrel"/>
</dbReference>
<dbReference type="AlphaFoldDB" id="A0A2T2WG50"/>
<feature type="domain" description="NIPSNAP" evidence="1">
    <location>
        <begin position="42"/>
        <end position="98"/>
    </location>
</feature>
<reference evidence="2 3" key="1">
    <citation type="journal article" date="2014" name="BMC Genomics">
        <title>Comparison of environmental and isolate Sulfobacillus genomes reveals diverse carbon, sulfur, nitrogen, and hydrogen metabolisms.</title>
        <authorList>
            <person name="Justice N.B."/>
            <person name="Norman A."/>
            <person name="Brown C.T."/>
            <person name="Singh A."/>
            <person name="Thomas B.C."/>
            <person name="Banfield J.F."/>
        </authorList>
    </citation>
    <scope>NUCLEOTIDE SEQUENCE [LARGE SCALE GENOMIC DNA]</scope>
    <source>
        <strain evidence="2">AMDSBA3</strain>
    </source>
</reference>
<dbReference type="Pfam" id="PF07978">
    <property type="entry name" value="NIPSNAP"/>
    <property type="match status" value="1"/>
</dbReference>
<evidence type="ECO:0000313" key="2">
    <source>
        <dbReference type="EMBL" id="PSR21188.1"/>
    </source>
</evidence>
<gene>
    <name evidence="2" type="ORF">C7B45_11920</name>
</gene>
<evidence type="ECO:0000313" key="3">
    <source>
        <dbReference type="Proteomes" id="UP000241848"/>
    </source>
</evidence>
<protein>
    <recommendedName>
        <fullName evidence="1">NIPSNAP domain-containing protein</fullName>
    </recommendedName>
</protein>
<dbReference type="InterPro" id="IPR012577">
    <property type="entry name" value="NIPSNAP"/>
</dbReference>
<dbReference type="EMBL" id="PXYV01000040">
    <property type="protein sequence ID" value="PSR21188.1"/>
    <property type="molecule type" value="Genomic_DNA"/>
</dbReference>
<dbReference type="Proteomes" id="UP000241848">
    <property type="component" value="Unassembled WGS sequence"/>
</dbReference>
<dbReference type="Gene3D" id="3.30.70.100">
    <property type="match status" value="1"/>
</dbReference>
<sequence length="112" mass="12335">MTFDGRERRRQMVIVTAEFDAAAGHQAALEGALTSLAEGYQRVGTQVQLFRPLTGAMASYLAIFQFDSLAAYAAWRQALAEDTGFSQAMAAFRDHVGHWQVTLHEQVKAVDS</sequence>